<dbReference type="RefSeq" id="WP_145343089.1">
    <property type="nucleotide sequence ID" value="NZ_CP036261.1"/>
</dbReference>
<gene>
    <name evidence="1" type="ORF">EC9_11690</name>
</gene>
<dbReference type="KEGG" id="ruv:EC9_11690"/>
<dbReference type="SUPFAM" id="SSF48452">
    <property type="entry name" value="TPR-like"/>
    <property type="match status" value="1"/>
</dbReference>
<reference evidence="1 2" key="1">
    <citation type="submission" date="2019-02" db="EMBL/GenBank/DDBJ databases">
        <title>Deep-cultivation of Planctomycetes and their phenomic and genomic characterization uncovers novel biology.</title>
        <authorList>
            <person name="Wiegand S."/>
            <person name="Jogler M."/>
            <person name="Boedeker C."/>
            <person name="Pinto D."/>
            <person name="Vollmers J."/>
            <person name="Rivas-Marin E."/>
            <person name="Kohn T."/>
            <person name="Peeters S.H."/>
            <person name="Heuer A."/>
            <person name="Rast P."/>
            <person name="Oberbeckmann S."/>
            <person name="Bunk B."/>
            <person name="Jeske O."/>
            <person name="Meyerdierks A."/>
            <person name="Storesund J.E."/>
            <person name="Kallscheuer N."/>
            <person name="Luecker S."/>
            <person name="Lage O.M."/>
            <person name="Pohl T."/>
            <person name="Merkel B.J."/>
            <person name="Hornburger P."/>
            <person name="Mueller R.-W."/>
            <person name="Bruemmer F."/>
            <person name="Labrenz M."/>
            <person name="Spormann A.M."/>
            <person name="Op den Camp H."/>
            <person name="Overmann J."/>
            <person name="Amann R."/>
            <person name="Jetten M.S.M."/>
            <person name="Mascher T."/>
            <person name="Medema M.H."/>
            <person name="Devos D.P."/>
            <person name="Kaster A.-K."/>
            <person name="Ovreas L."/>
            <person name="Rohde M."/>
            <person name="Galperin M.Y."/>
            <person name="Jogler C."/>
        </authorList>
    </citation>
    <scope>NUCLEOTIDE SEQUENCE [LARGE SCALE GENOMIC DNA]</scope>
    <source>
        <strain evidence="1 2">EC9</strain>
    </source>
</reference>
<dbReference type="InterPro" id="IPR019734">
    <property type="entry name" value="TPR_rpt"/>
</dbReference>
<dbReference type="PANTHER" id="PTHR47908">
    <property type="match status" value="1"/>
</dbReference>
<proteinExistence type="predicted"/>
<dbReference type="InterPro" id="IPR011990">
    <property type="entry name" value="TPR-like_helical_dom_sf"/>
</dbReference>
<dbReference type="AlphaFoldDB" id="A0A517LWJ0"/>
<protein>
    <submittedName>
        <fullName evidence="1">Tetratricopeptide repeat protein</fullName>
    </submittedName>
</protein>
<dbReference type="PANTHER" id="PTHR47908:SF2">
    <property type="entry name" value="TETRATRICOPEPTIDE REPEAT (TPR)-LIKE SUPERFAMILY PROTEIN"/>
    <property type="match status" value="1"/>
</dbReference>
<dbReference type="OrthoDB" id="272871at2"/>
<keyword evidence="2" id="KW-1185">Reference proteome</keyword>
<organism evidence="1 2">
    <name type="scientific">Rosistilla ulvae</name>
    <dbReference type="NCBI Taxonomy" id="1930277"/>
    <lineage>
        <taxon>Bacteria</taxon>
        <taxon>Pseudomonadati</taxon>
        <taxon>Planctomycetota</taxon>
        <taxon>Planctomycetia</taxon>
        <taxon>Pirellulales</taxon>
        <taxon>Pirellulaceae</taxon>
        <taxon>Rosistilla</taxon>
    </lineage>
</organism>
<dbReference type="SMART" id="SM00028">
    <property type="entry name" value="TPR"/>
    <property type="match status" value="2"/>
</dbReference>
<name>A0A517LWJ0_9BACT</name>
<evidence type="ECO:0000313" key="2">
    <source>
        <dbReference type="Proteomes" id="UP000319557"/>
    </source>
</evidence>
<dbReference type="Proteomes" id="UP000319557">
    <property type="component" value="Chromosome"/>
</dbReference>
<accession>A0A517LWJ0</accession>
<evidence type="ECO:0000313" key="1">
    <source>
        <dbReference type="EMBL" id="QDS86994.1"/>
    </source>
</evidence>
<sequence length="244" mass="27084">MLQFLLALTLLQPVHPIGQWEGEGYRALRAGNFARVAEIAKIIDDQHPASFSAAMARGSLLLRAGMAKESLIAFDEAAKLQPAQIPYMWQRGIAQYYAGEFAAGRRQFVVHREVNAHDVENAVWHYMCVARVEGVDAARREYLPAPGDSRVPLQEVYDLFAGTGTIQTVTDAIDAIPAQSRGAASAQFYGWLYLGMYEDAQGNLAEARKWLEKAVALKRTHYMADVANVHLQQVVARIEKPAEK</sequence>
<dbReference type="EMBL" id="CP036261">
    <property type="protein sequence ID" value="QDS86994.1"/>
    <property type="molecule type" value="Genomic_DNA"/>
</dbReference>
<dbReference type="Gene3D" id="1.25.40.10">
    <property type="entry name" value="Tetratricopeptide repeat domain"/>
    <property type="match status" value="1"/>
</dbReference>